<dbReference type="Proteomes" id="UP000230750">
    <property type="component" value="Unassembled WGS sequence"/>
</dbReference>
<evidence type="ECO:0000313" key="1">
    <source>
        <dbReference type="EMBL" id="PIK61984.1"/>
    </source>
</evidence>
<sequence length="92" mass="10767">MIAKITEMKRVHHDRIAEFVRKQRLGMMKDPQMANQRHRANDRMTNHLSQVAQRMKEEAAGKDETKRSINAKSIFHSKIEALKKLKASKVEQ</sequence>
<organism evidence="1 2">
    <name type="scientific">Stichopus japonicus</name>
    <name type="common">Sea cucumber</name>
    <dbReference type="NCBI Taxonomy" id="307972"/>
    <lineage>
        <taxon>Eukaryota</taxon>
        <taxon>Metazoa</taxon>
        <taxon>Echinodermata</taxon>
        <taxon>Eleutherozoa</taxon>
        <taxon>Echinozoa</taxon>
        <taxon>Holothuroidea</taxon>
        <taxon>Aspidochirotacea</taxon>
        <taxon>Aspidochirotida</taxon>
        <taxon>Stichopodidae</taxon>
        <taxon>Apostichopus</taxon>
    </lineage>
</organism>
<keyword evidence="2" id="KW-1185">Reference proteome</keyword>
<name>A0A2G8LP24_STIJA</name>
<dbReference type="AlphaFoldDB" id="A0A2G8LP24"/>
<evidence type="ECO:0000313" key="2">
    <source>
        <dbReference type="Proteomes" id="UP000230750"/>
    </source>
</evidence>
<proteinExistence type="predicted"/>
<gene>
    <name evidence="1" type="ORF">BSL78_00995</name>
</gene>
<comment type="caution">
    <text evidence="1">The sequence shown here is derived from an EMBL/GenBank/DDBJ whole genome shotgun (WGS) entry which is preliminary data.</text>
</comment>
<dbReference type="EMBL" id="MRZV01000020">
    <property type="protein sequence ID" value="PIK61984.1"/>
    <property type="molecule type" value="Genomic_DNA"/>
</dbReference>
<protein>
    <submittedName>
        <fullName evidence="1">Uncharacterized protein</fullName>
    </submittedName>
</protein>
<accession>A0A2G8LP24</accession>
<reference evidence="1 2" key="1">
    <citation type="journal article" date="2017" name="PLoS Biol.">
        <title>The sea cucumber genome provides insights into morphological evolution and visceral regeneration.</title>
        <authorList>
            <person name="Zhang X."/>
            <person name="Sun L."/>
            <person name="Yuan J."/>
            <person name="Sun Y."/>
            <person name="Gao Y."/>
            <person name="Zhang L."/>
            <person name="Li S."/>
            <person name="Dai H."/>
            <person name="Hamel J.F."/>
            <person name="Liu C."/>
            <person name="Yu Y."/>
            <person name="Liu S."/>
            <person name="Lin W."/>
            <person name="Guo K."/>
            <person name="Jin S."/>
            <person name="Xu P."/>
            <person name="Storey K.B."/>
            <person name="Huan P."/>
            <person name="Zhang T."/>
            <person name="Zhou Y."/>
            <person name="Zhang J."/>
            <person name="Lin C."/>
            <person name="Li X."/>
            <person name="Xing L."/>
            <person name="Huo D."/>
            <person name="Sun M."/>
            <person name="Wang L."/>
            <person name="Mercier A."/>
            <person name="Li F."/>
            <person name="Yang H."/>
            <person name="Xiang J."/>
        </authorList>
    </citation>
    <scope>NUCLEOTIDE SEQUENCE [LARGE SCALE GENOMIC DNA]</scope>
    <source>
        <strain evidence="1">Shaxun</strain>
        <tissue evidence="1">Muscle</tissue>
    </source>
</reference>